<evidence type="ECO:0000256" key="7">
    <source>
        <dbReference type="SAM" id="Phobius"/>
    </source>
</evidence>
<dbReference type="PANTHER" id="PTHR23506:SF4">
    <property type="entry name" value="PORTABELLA"/>
    <property type="match status" value="1"/>
</dbReference>
<keyword evidence="4 7" id="KW-1133">Transmembrane helix</keyword>
<evidence type="ECO:0000256" key="1">
    <source>
        <dbReference type="ARBA" id="ARBA00004141"/>
    </source>
</evidence>
<dbReference type="InParanoid" id="A0A2J7RJZ3"/>
<gene>
    <name evidence="9" type="ORF">B7P43_G03857</name>
</gene>
<name>A0A2J7RJZ3_9NEOP</name>
<dbReference type="OrthoDB" id="5086884at2759"/>
<evidence type="ECO:0000256" key="4">
    <source>
        <dbReference type="ARBA" id="ARBA00022989"/>
    </source>
</evidence>
<dbReference type="GO" id="GO:0005335">
    <property type="term" value="F:serotonin:sodium:chloride symporter activity"/>
    <property type="evidence" value="ECO:0007669"/>
    <property type="project" value="TreeGrafter"/>
</dbReference>
<feature type="transmembrane region" description="Helical" evidence="7">
    <location>
        <begin position="15"/>
        <end position="38"/>
    </location>
</feature>
<feature type="region of interest" description="Disordered" evidence="6">
    <location>
        <begin position="83"/>
        <end position="125"/>
    </location>
</feature>
<dbReference type="Gene3D" id="1.20.1250.20">
    <property type="entry name" value="MFS general substrate transporter like domains"/>
    <property type="match status" value="2"/>
</dbReference>
<dbReference type="GO" id="GO:0030672">
    <property type="term" value="C:synaptic vesicle membrane"/>
    <property type="evidence" value="ECO:0007669"/>
    <property type="project" value="TreeGrafter"/>
</dbReference>
<dbReference type="SUPFAM" id="SSF103473">
    <property type="entry name" value="MFS general substrate transporter"/>
    <property type="match status" value="1"/>
</dbReference>
<comment type="caution">
    <text evidence="9">The sequence shown here is derived from an EMBL/GenBank/DDBJ whole genome shotgun (WGS) entry which is preliminary data.</text>
</comment>
<keyword evidence="10" id="KW-1185">Reference proteome</keyword>
<evidence type="ECO:0000256" key="5">
    <source>
        <dbReference type="ARBA" id="ARBA00023136"/>
    </source>
</evidence>
<sequence>MIPPLLERLSNSKQMLVVAVYLSMFLDNILLTVVVPIIPDYLYTSEQKEYSPATQNVVSLLSLEPALTNSSTFLQCLENSVPTEKSPRVQPASNISLHKGEKTVTAENKKENQHSTTTEGLNDTGQHSALQNWSEAVELKSVPSSKQASTLNNSNFSISRRQHNGASSGAAIISASHGVIEENGRVGLLLSSKALIQLMMNPVVGALTAHVGYQLPLFVGSINLLVATLLFAFGEHFLALLLARSLQGIASACISVSGMCLVAEQFPDDVIRSRIMGIVLGSMALGVLVGYPFGSLMYDFVGKMAPFFIISVAVFLNGVLQLFLLDLKPVPNRLLLSTSWHKLLSDGHVVLIAGAIWLSTSTMAILEPCMPIWLMDNIKPQKWQLGMVFIPDSVGYLLGTNFFGPIAYNLGRWRVAVSAMMVIGLSTVLVPSAGSVGQLAVPHFGLGLGIGVVDAALVPLLASLMDSRYAAHYGSVYALQQMAVSLAYSLGPLVGGEIVHAIGFPWLMRSVGLLNLLYCPLLIFTSHDVGIPVTTLNSSLMADAPAVNYKTNTANDQAANNNKNLYRRFLNSEDSD</sequence>
<evidence type="ECO:0000256" key="2">
    <source>
        <dbReference type="ARBA" id="ARBA00022448"/>
    </source>
</evidence>
<dbReference type="Proteomes" id="UP000235965">
    <property type="component" value="Unassembled WGS sequence"/>
</dbReference>
<dbReference type="PANTHER" id="PTHR23506">
    <property type="entry name" value="GH10249P"/>
    <property type="match status" value="1"/>
</dbReference>
<dbReference type="InterPro" id="IPR011701">
    <property type="entry name" value="MFS"/>
</dbReference>
<dbReference type="InterPro" id="IPR050930">
    <property type="entry name" value="MFS_Vesicular_Transporter"/>
</dbReference>
<dbReference type="EMBL" id="NEVH01002982">
    <property type="protein sequence ID" value="PNF41156.1"/>
    <property type="molecule type" value="Genomic_DNA"/>
</dbReference>
<feature type="transmembrane region" description="Helical" evidence="7">
    <location>
        <begin position="415"/>
        <end position="434"/>
    </location>
</feature>
<keyword evidence="3 7" id="KW-0812">Transmembrane</keyword>
<feature type="transmembrane region" description="Helical" evidence="7">
    <location>
        <begin position="245"/>
        <end position="263"/>
    </location>
</feature>
<evidence type="ECO:0000256" key="3">
    <source>
        <dbReference type="ARBA" id="ARBA00022692"/>
    </source>
</evidence>
<dbReference type="FunCoup" id="A0A2J7RJZ3">
    <property type="interactions" value="1"/>
</dbReference>
<evidence type="ECO:0000313" key="10">
    <source>
        <dbReference type="Proteomes" id="UP000235965"/>
    </source>
</evidence>
<evidence type="ECO:0000259" key="8">
    <source>
        <dbReference type="PROSITE" id="PS50850"/>
    </source>
</evidence>
<proteinExistence type="predicted"/>
<dbReference type="InterPro" id="IPR020846">
    <property type="entry name" value="MFS_dom"/>
</dbReference>
<feature type="compositionally biased region" description="Polar residues" evidence="6">
    <location>
        <begin position="114"/>
        <end position="125"/>
    </location>
</feature>
<dbReference type="InterPro" id="IPR036259">
    <property type="entry name" value="MFS_trans_sf"/>
</dbReference>
<accession>A0A2J7RJZ3</accession>
<dbReference type="Pfam" id="PF07690">
    <property type="entry name" value="MFS_1"/>
    <property type="match status" value="1"/>
</dbReference>
<feature type="transmembrane region" description="Helical" evidence="7">
    <location>
        <begin position="440"/>
        <end position="464"/>
    </location>
</feature>
<feature type="domain" description="Major facilitator superfamily (MFS) profile" evidence="8">
    <location>
        <begin position="141"/>
        <end position="527"/>
    </location>
</feature>
<feature type="transmembrane region" description="Helical" evidence="7">
    <location>
        <begin position="386"/>
        <end position="408"/>
    </location>
</feature>
<keyword evidence="5 7" id="KW-0472">Membrane</keyword>
<dbReference type="GO" id="GO:0015842">
    <property type="term" value="P:aminergic neurotransmitter loading into synaptic vesicle"/>
    <property type="evidence" value="ECO:0007669"/>
    <property type="project" value="TreeGrafter"/>
</dbReference>
<feature type="compositionally biased region" description="Basic and acidic residues" evidence="6">
    <location>
        <begin position="98"/>
        <end position="113"/>
    </location>
</feature>
<evidence type="ECO:0000313" key="9">
    <source>
        <dbReference type="EMBL" id="PNF41156.1"/>
    </source>
</evidence>
<dbReference type="FunFam" id="1.20.1250.20:FF:000401">
    <property type="entry name" value="Vesicular amine transporter"/>
    <property type="match status" value="1"/>
</dbReference>
<organism evidence="9 10">
    <name type="scientific">Cryptotermes secundus</name>
    <dbReference type="NCBI Taxonomy" id="105785"/>
    <lineage>
        <taxon>Eukaryota</taxon>
        <taxon>Metazoa</taxon>
        <taxon>Ecdysozoa</taxon>
        <taxon>Arthropoda</taxon>
        <taxon>Hexapoda</taxon>
        <taxon>Insecta</taxon>
        <taxon>Pterygota</taxon>
        <taxon>Neoptera</taxon>
        <taxon>Polyneoptera</taxon>
        <taxon>Dictyoptera</taxon>
        <taxon>Blattodea</taxon>
        <taxon>Blattoidea</taxon>
        <taxon>Termitoidae</taxon>
        <taxon>Kalotermitidae</taxon>
        <taxon>Cryptotermitinae</taxon>
        <taxon>Cryptotermes</taxon>
    </lineage>
</organism>
<feature type="transmembrane region" description="Helical" evidence="7">
    <location>
        <begin position="348"/>
        <end position="366"/>
    </location>
</feature>
<protein>
    <submittedName>
        <fullName evidence="9">Synaptic vesicular amine transporter</fullName>
    </submittedName>
</protein>
<feature type="transmembrane region" description="Helical" evidence="7">
    <location>
        <begin position="275"/>
        <end position="293"/>
    </location>
</feature>
<comment type="subcellular location">
    <subcellularLocation>
        <location evidence="1">Membrane</location>
        <topology evidence="1">Multi-pass membrane protein</topology>
    </subcellularLocation>
</comment>
<evidence type="ECO:0000256" key="6">
    <source>
        <dbReference type="SAM" id="MobiDB-lite"/>
    </source>
</evidence>
<feature type="transmembrane region" description="Helical" evidence="7">
    <location>
        <begin position="305"/>
        <end position="327"/>
    </location>
</feature>
<dbReference type="CDD" id="cd17384">
    <property type="entry name" value="MFS_SLC18A1_2_VAT1_2"/>
    <property type="match status" value="1"/>
</dbReference>
<dbReference type="STRING" id="105785.A0A2J7RJZ3"/>
<keyword evidence="2" id="KW-0813">Transport</keyword>
<dbReference type="GO" id="GO:0043195">
    <property type="term" value="C:terminal bouton"/>
    <property type="evidence" value="ECO:0007669"/>
    <property type="project" value="TreeGrafter"/>
</dbReference>
<reference evidence="9 10" key="1">
    <citation type="submission" date="2017-12" db="EMBL/GenBank/DDBJ databases">
        <title>Hemimetabolous genomes reveal molecular basis of termite eusociality.</title>
        <authorList>
            <person name="Harrison M.C."/>
            <person name="Jongepier E."/>
            <person name="Robertson H.M."/>
            <person name="Arning N."/>
            <person name="Bitard-Feildel T."/>
            <person name="Chao H."/>
            <person name="Childers C.P."/>
            <person name="Dinh H."/>
            <person name="Doddapaneni H."/>
            <person name="Dugan S."/>
            <person name="Gowin J."/>
            <person name="Greiner C."/>
            <person name="Han Y."/>
            <person name="Hu H."/>
            <person name="Hughes D.S.T."/>
            <person name="Huylmans A.-K."/>
            <person name="Kemena C."/>
            <person name="Kremer L.P.M."/>
            <person name="Lee S.L."/>
            <person name="Lopez-Ezquerra A."/>
            <person name="Mallet L."/>
            <person name="Monroy-Kuhn J.M."/>
            <person name="Moser A."/>
            <person name="Murali S.C."/>
            <person name="Muzny D.M."/>
            <person name="Otani S."/>
            <person name="Piulachs M.-D."/>
            <person name="Poelchau M."/>
            <person name="Qu J."/>
            <person name="Schaub F."/>
            <person name="Wada-Katsumata A."/>
            <person name="Worley K.C."/>
            <person name="Xie Q."/>
            <person name="Ylla G."/>
            <person name="Poulsen M."/>
            <person name="Gibbs R.A."/>
            <person name="Schal C."/>
            <person name="Richards S."/>
            <person name="Belles X."/>
            <person name="Korb J."/>
            <person name="Bornberg-Bauer E."/>
        </authorList>
    </citation>
    <scope>NUCLEOTIDE SEQUENCE [LARGE SCALE GENOMIC DNA]</scope>
    <source>
        <tissue evidence="9">Whole body</tissue>
    </source>
</reference>
<dbReference type="PROSITE" id="PS50850">
    <property type="entry name" value="MFS"/>
    <property type="match status" value="1"/>
</dbReference>
<dbReference type="AlphaFoldDB" id="A0A2J7RJZ3"/>